<reference evidence="4 5" key="2">
    <citation type="journal article" date="2012" name="J. Bacteriol.">
        <title>Complete Genome Sequence of Rahnella sp. Strain Y9602, a Gammaproteobacterium Isolate from Metal- and Radionuclide-Contaminated Soil.</title>
        <authorList>
            <person name="Martinez R.J."/>
            <person name="Bruce D."/>
            <person name="Detter C."/>
            <person name="Goodwin L.A."/>
            <person name="Han J."/>
            <person name="Han C.S."/>
            <person name="Held B."/>
            <person name="Land M.L."/>
            <person name="Mikhailova N."/>
            <person name="Nolan M."/>
            <person name="Pennacchio L."/>
            <person name="Pitluck S."/>
            <person name="Tapia R."/>
            <person name="Woyke T."/>
            <person name="Sobecky P.A."/>
        </authorList>
    </citation>
    <scope>NUCLEOTIDE SEQUENCE [LARGE SCALE GENOMIC DNA]</scope>
    <source>
        <strain evidence="4 5">Y9602</strain>
    </source>
</reference>
<name>A0A0H3F4B7_RAHSY</name>
<dbReference type="Proteomes" id="UP000007257">
    <property type="component" value="Chromosome"/>
</dbReference>
<dbReference type="Pfam" id="PF00583">
    <property type="entry name" value="Acetyltransf_1"/>
    <property type="match status" value="1"/>
</dbReference>
<dbReference type="PROSITE" id="PS51186">
    <property type="entry name" value="GNAT"/>
    <property type="match status" value="1"/>
</dbReference>
<protein>
    <submittedName>
        <fullName evidence="4">GCN5-related N-acetyltransferase</fullName>
    </submittedName>
</protein>
<keyword evidence="1 4" id="KW-0808">Transferase</keyword>
<dbReference type="GeneID" id="95419215"/>
<dbReference type="InterPro" id="IPR016181">
    <property type="entry name" value="Acyl_CoA_acyltransferase"/>
</dbReference>
<dbReference type="Gene3D" id="3.40.630.30">
    <property type="match status" value="1"/>
</dbReference>
<dbReference type="PANTHER" id="PTHR43420">
    <property type="entry name" value="ACETYLTRANSFERASE"/>
    <property type="match status" value="1"/>
</dbReference>
<dbReference type="InterPro" id="IPR000182">
    <property type="entry name" value="GNAT_dom"/>
</dbReference>
<proteinExistence type="predicted"/>
<dbReference type="HOGENOM" id="CLU_122305_0_1_6"/>
<dbReference type="InterPro" id="IPR050680">
    <property type="entry name" value="YpeA/RimI_acetyltransf"/>
</dbReference>
<dbReference type="CDD" id="cd04301">
    <property type="entry name" value="NAT_SF"/>
    <property type="match status" value="1"/>
</dbReference>
<feature type="domain" description="N-acetyltransferase" evidence="3">
    <location>
        <begin position="30"/>
        <end position="160"/>
    </location>
</feature>
<dbReference type="SUPFAM" id="SSF55729">
    <property type="entry name" value="Acyl-CoA N-acyltransferases (Nat)"/>
    <property type="match status" value="1"/>
</dbReference>
<dbReference type="RefSeq" id="WP_013573411.1">
    <property type="nucleotide sequence ID" value="NC_015061.1"/>
</dbReference>
<dbReference type="EMBL" id="CP002505">
    <property type="protein sequence ID" value="ADW71693.1"/>
    <property type="molecule type" value="Genomic_DNA"/>
</dbReference>
<evidence type="ECO:0000259" key="3">
    <source>
        <dbReference type="PROSITE" id="PS51186"/>
    </source>
</evidence>
<evidence type="ECO:0000313" key="5">
    <source>
        <dbReference type="Proteomes" id="UP000007257"/>
    </source>
</evidence>
<sequence length="160" mass="17865">MTILAPMSAAFYQGFAEQLAKDYAEENVTAGLWQADTALERARSSTQSALPQGIDTPDQYLFEIKTKENGETAGYLWFSNVERYGVRSAFVYELTVYPQFRRQGHAAAAFRLMEERLQEQGCVAIELNVFASNPGAQALYASLGYVTTKMNMRKPLNGNI</sequence>
<dbReference type="PANTHER" id="PTHR43420:SF12">
    <property type="entry name" value="N-ACETYLTRANSFERASE DOMAIN-CONTAINING PROTEIN"/>
    <property type="match status" value="1"/>
</dbReference>
<gene>
    <name evidence="4" type="ordered locus">Rahaq_0060</name>
</gene>
<dbReference type="eggNOG" id="COG0456">
    <property type="taxonomic scope" value="Bacteria"/>
</dbReference>
<organism evidence="4 5">
    <name type="scientific">Rahnella sp. (strain Y9602)</name>
    <dbReference type="NCBI Taxonomy" id="2703885"/>
    <lineage>
        <taxon>Bacteria</taxon>
        <taxon>Pseudomonadati</taxon>
        <taxon>Pseudomonadota</taxon>
        <taxon>Gammaproteobacteria</taxon>
        <taxon>Enterobacterales</taxon>
        <taxon>Yersiniaceae</taxon>
        <taxon>Rahnella</taxon>
    </lineage>
</organism>
<evidence type="ECO:0000313" key="4">
    <source>
        <dbReference type="EMBL" id="ADW71693.1"/>
    </source>
</evidence>
<reference evidence="5" key="1">
    <citation type="submission" date="2011-01" db="EMBL/GenBank/DDBJ databases">
        <title>Complete sequence of chromosome of Rahnella sp. Y9602.</title>
        <authorList>
            <consortium name="US DOE Joint Genome Institute"/>
            <person name="Lucas S."/>
            <person name="Copeland A."/>
            <person name="Lapidus A."/>
            <person name="Cheng J.-F."/>
            <person name="Goodwin L."/>
            <person name="Pitluck S."/>
            <person name="Lu M."/>
            <person name="Detter J.C."/>
            <person name="Han C."/>
            <person name="Tapia R."/>
            <person name="Land M."/>
            <person name="Hauser L."/>
            <person name="Kyrpides N."/>
            <person name="Ivanova N."/>
            <person name="Ovchinnikova G."/>
            <person name="Pagani I."/>
            <person name="Sobecky P.A."/>
            <person name="Martinez R.J."/>
            <person name="Woyke T."/>
        </authorList>
    </citation>
    <scope>NUCLEOTIDE SEQUENCE [LARGE SCALE GENOMIC DNA]</scope>
    <source>
        <strain evidence="5">Y9602</strain>
    </source>
</reference>
<evidence type="ECO:0000256" key="1">
    <source>
        <dbReference type="ARBA" id="ARBA00022679"/>
    </source>
</evidence>
<dbReference type="OrthoDB" id="27442at2"/>
<evidence type="ECO:0000256" key="2">
    <source>
        <dbReference type="ARBA" id="ARBA00023315"/>
    </source>
</evidence>
<keyword evidence="2" id="KW-0012">Acyltransferase</keyword>
<dbReference type="AlphaFoldDB" id="A0A0H3F4B7"/>
<accession>A0A0H3F4B7</accession>
<dbReference type="KEGG" id="rah:Rahaq_0060"/>
<dbReference type="GO" id="GO:0016747">
    <property type="term" value="F:acyltransferase activity, transferring groups other than amino-acyl groups"/>
    <property type="evidence" value="ECO:0007669"/>
    <property type="project" value="InterPro"/>
</dbReference>